<dbReference type="GO" id="GO:0009403">
    <property type="term" value="P:toxin biosynthetic process"/>
    <property type="evidence" value="ECO:0007669"/>
    <property type="project" value="InterPro"/>
</dbReference>
<accession>A0AAT9GA76</accession>
<gene>
    <name evidence="6" type="ORF">DMENIID0002_13100</name>
</gene>
<organism evidence="6">
    <name type="scientific">Candidatus Tisiphia endosymbiont of Sergentomyia squamirostris</name>
    <dbReference type="NCBI Taxonomy" id="3113639"/>
    <lineage>
        <taxon>Bacteria</taxon>
        <taxon>Pseudomonadati</taxon>
        <taxon>Pseudomonadota</taxon>
        <taxon>Alphaproteobacteria</taxon>
        <taxon>Rickettsiales</taxon>
        <taxon>Rickettsiaceae</taxon>
        <taxon>Rickettsieae</taxon>
        <taxon>Candidatus Tisiphia</taxon>
    </lineage>
</organism>
<feature type="transmembrane region" description="Helical" evidence="5">
    <location>
        <begin position="6"/>
        <end position="25"/>
    </location>
</feature>
<name>A0AAT9GA76_9RICK</name>
<keyword evidence="2 5" id="KW-0812">Transmembrane</keyword>
<dbReference type="Pfam" id="PF02674">
    <property type="entry name" value="Colicin_V"/>
    <property type="match status" value="1"/>
</dbReference>
<dbReference type="PANTHER" id="PTHR36926">
    <property type="entry name" value="COLICIN V PRODUCTION PROTEIN"/>
    <property type="match status" value="1"/>
</dbReference>
<feature type="transmembrane region" description="Helical" evidence="5">
    <location>
        <begin position="60"/>
        <end position="79"/>
    </location>
</feature>
<sequence length="230" mass="26089">MFTWFDIIILAIITTSSMLGAYGGIIKLTISLLGFIVSILFAYYLSPYTISIITRYFNNHIALVVTSGIISYIISLIICSFVTRKFLLMISIISGGVIDRLLGLAAGMFRGMIICLCIFLVLTIFFSDSYLQAETLKDVMQNTTIDKYPRWLKESVTTSYLDNLSKNLIRTLPQDSLEFIKLPKKSKIIDTTNVLEKSQSQEFPNKVKQLPEDLMQELDEVLSKKVENHD</sequence>
<reference evidence="6" key="1">
    <citation type="submission" date="2024-01" db="EMBL/GenBank/DDBJ databases">
        <title>Sequencing the genomes of a sandfly, Sergentomyia squamirostris, and its two endosymbionts.</title>
        <authorList>
            <person name="Itokawa K."/>
            <person name="Sanjoba C."/>
        </authorList>
    </citation>
    <scope>NUCLEOTIDE SEQUENCE</scope>
    <source>
        <strain evidence="6">RiSSQ</strain>
    </source>
</reference>
<dbReference type="GO" id="GO:0016020">
    <property type="term" value="C:membrane"/>
    <property type="evidence" value="ECO:0007669"/>
    <property type="project" value="UniProtKB-SubCell"/>
</dbReference>
<evidence type="ECO:0000256" key="5">
    <source>
        <dbReference type="SAM" id="Phobius"/>
    </source>
</evidence>
<evidence type="ECO:0000256" key="3">
    <source>
        <dbReference type="ARBA" id="ARBA00022989"/>
    </source>
</evidence>
<keyword evidence="3 5" id="KW-1133">Transmembrane helix</keyword>
<feature type="transmembrane region" description="Helical" evidence="5">
    <location>
        <begin position="111"/>
        <end position="131"/>
    </location>
</feature>
<dbReference type="AlphaFoldDB" id="A0AAT9GA76"/>
<evidence type="ECO:0000256" key="4">
    <source>
        <dbReference type="ARBA" id="ARBA00023136"/>
    </source>
</evidence>
<dbReference type="InterPro" id="IPR052719">
    <property type="entry name" value="CvpA-like"/>
</dbReference>
<comment type="subcellular location">
    <subcellularLocation>
        <location evidence="1">Membrane</location>
        <topology evidence="1">Multi-pass membrane protein</topology>
    </subcellularLocation>
</comment>
<proteinExistence type="predicted"/>
<evidence type="ECO:0000256" key="2">
    <source>
        <dbReference type="ARBA" id="ARBA00022692"/>
    </source>
</evidence>
<evidence type="ECO:0000256" key="1">
    <source>
        <dbReference type="ARBA" id="ARBA00004141"/>
    </source>
</evidence>
<protein>
    <submittedName>
        <fullName evidence="6">CvpA family protein</fullName>
    </submittedName>
</protein>
<dbReference type="PANTHER" id="PTHR36926:SF1">
    <property type="entry name" value="COLICIN V PRODUCTION PROTEIN"/>
    <property type="match status" value="1"/>
</dbReference>
<dbReference type="InterPro" id="IPR003825">
    <property type="entry name" value="Colicin-V_CvpA"/>
</dbReference>
<dbReference type="EMBL" id="AP029170">
    <property type="protein sequence ID" value="BFD46664.1"/>
    <property type="molecule type" value="Genomic_DNA"/>
</dbReference>
<feature type="transmembrane region" description="Helical" evidence="5">
    <location>
        <begin position="32"/>
        <end position="54"/>
    </location>
</feature>
<evidence type="ECO:0000313" key="6">
    <source>
        <dbReference type="EMBL" id="BFD46664.1"/>
    </source>
</evidence>
<keyword evidence="4 5" id="KW-0472">Membrane</keyword>